<dbReference type="Gene3D" id="1.20.5.490">
    <property type="entry name" value="Single helix bin"/>
    <property type="match status" value="1"/>
</dbReference>
<proteinExistence type="predicted"/>
<evidence type="ECO:0000256" key="1">
    <source>
        <dbReference type="SAM" id="Coils"/>
    </source>
</evidence>
<name>A0ABY4S6A9_AQUTE</name>
<accession>A0ABY4S6A9</accession>
<feature type="coiled-coil region" evidence="1">
    <location>
        <begin position="75"/>
        <end position="102"/>
    </location>
</feature>
<dbReference type="EMBL" id="CP097636">
    <property type="protein sequence ID" value="URI08956.1"/>
    <property type="molecule type" value="Genomic_DNA"/>
</dbReference>
<evidence type="ECO:0000313" key="3">
    <source>
        <dbReference type="Proteomes" id="UP001056201"/>
    </source>
</evidence>
<protein>
    <submittedName>
        <fullName evidence="2">Uncharacterized protein</fullName>
    </submittedName>
</protein>
<reference evidence="2" key="1">
    <citation type="submission" date="2022-05" db="EMBL/GenBank/DDBJ databases">
        <title>An RpoN-dependent PEP-CTERM gene is involved in floc formation of an Aquincola tertiaricarbonis strain.</title>
        <authorList>
            <person name="Qiu D."/>
            <person name="Xia M."/>
        </authorList>
    </citation>
    <scope>NUCLEOTIDE SEQUENCE</scope>
    <source>
        <strain evidence="2">RN12</strain>
    </source>
</reference>
<keyword evidence="1" id="KW-0175">Coiled coil</keyword>
<keyword evidence="3" id="KW-1185">Reference proteome</keyword>
<dbReference type="RefSeq" id="WP_250197174.1">
    <property type="nucleotide sequence ID" value="NZ_CP097636.1"/>
</dbReference>
<sequence>MAARAHHNTAQVIALGNYTAEHYVESGLSDIDFADAAGAELGFPVSAAQVKKTREALNIPNNLKAAQEAKAGGGVAQLEARVAQLEADNAELREGLASLLVRFDELFAEASGALFEVSQEPQPIRLPAELTDTPAG</sequence>
<dbReference type="Proteomes" id="UP001056201">
    <property type="component" value="Chromosome 2"/>
</dbReference>
<organism evidence="2 3">
    <name type="scientific">Aquincola tertiaricarbonis</name>
    <dbReference type="NCBI Taxonomy" id="391953"/>
    <lineage>
        <taxon>Bacteria</taxon>
        <taxon>Pseudomonadati</taxon>
        <taxon>Pseudomonadota</taxon>
        <taxon>Betaproteobacteria</taxon>
        <taxon>Burkholderiales</taxon>
        <taxon>Sphaerotilaceae</taxon>
        <taxon>Aquincola</taxon>
    </lineage>
</organism>
<gene>
    <name evidence="2" type="ORF">MW290_25645</name>
</gene>
<evidence type="ECO:0000313" key="2">
    <source>
        <dbReference type="EMBL" id="URI08956.1"/>
    </source>
</evidence>